<reference evidence="2" key="1">
    <citation type="submission" date="2019-03" db="EMBL/GenBank/DDBJ databases">
        <title>WGS assembly of Setaria viridis.</title>
        <authorList>
            <person name="Huang P."/>
            <person name="Jenkins J."/>
            <person name="Grimwood J."/>
            <person name="Barry K."/>
            <person name="Healey A."/>
            <person name="Mamidi S."/>
            <person name="Sreedasyam A."/>
            <person name="Shu S."/>
            <person name="Feldman M."/>
            <person name="Wu J."/>
            <person name="Yu Y."/>
            <person name="Chen C."/>
            <person name="Johnson J."/>
            <person name="Rokhsar D."/>
            <person name="Baxter I."/>
            <person name="Schmutz J."/>
            <person name="Brutnell T."/>
            <person name="Kellogg E."/>
        </authorList>
    </citation>
    <scope>NUCLEOTIDE SEQUENCE [LARGE SCALE GENOMIC DNA]</scope>
</reference>
<feature type="chain" id="PRO_5020202536" evidence="1">
    <location>
        <begin position="20"/>
        <end position="62"/>
    </location>
</feature>
<dbReference type="Gramene" id="TKW13922">
    <property type="protein sequence ID" value="TKW13922"/>
    <property type="gene ID" value="SEVIR_5G132580v2"/>
</dbReference>
<evidence type="ECO:0000313" key="2">
    <source>
        <dbReference type="EMBL" id="TKW13922.1"/>
    </source>
</evidence>
<feature type="signal peptide" evidence="1">
    <location>
        <begin position="1"/>
        <end position="19"/>
    </location>
</feature>
<accession>A0A4U6UF57</accession>
<name>A0A4U6UF57_SETVI</name>
<keyword evidence="1" id="KW-0732">Signal</keyword>
<gene>
    <name evidence="2" type="ORF">SEVIR_5G132580v2</name>
</gene>
<organism evidence="2 3">
    <name type="scientific">Setaria viridis</name>
    <name type="common">Green bristlegrass</name>
    <name type="synonym">Setaria italica subsp. viridis</name>
    <dbReference type="NCBI Taxonomy" id="4556"/>
    <lineage>
        <taxon>Eukaryota</taxon>
        <taxon>Viridiplantae</taxon>
        <taxon>Streptophyta</taxon>
        <taxon>Embryophyta</taxon>
        <taxon>Tracheophyta</taxon>
        <taxon>Spermatophyta</taxon>
        <taxon>Magnoliopsida</taxon>
        <taxon>Liliopsida</taxon>
        <taxon>Poales</taxon>
        <taxon>Poaceae</taxon>
        <taxon>PACMAD clade</taxon>
        <taxon>Panicoideae</taxon>
        <taxon>Panicodae</taxon>
        <taxon>Paniceae</taxon>
        <taxon>Cenchrinae</taxon>
        <taxon>Setaria</taxon>
    </lineage>
</organism>
<dbReference type="AlphaFoldDB" id="A0A4U6UF57"/>
<proteinExistence type="predicted"/>
<keyword evidence="3" id="KW-1185">Reference proteome</keyword>
<dbReference type="EMBL" id="CM016556">
    <property type="protein sequence ID" value="TKW13922.1"/>
    <property type="molecule type" value="Genomic_DNA"/>
</dbReference>
<evidence type="ECO:0000313" key="3">
    <source>
        <dbReference type="Proteomes" id="UP000298652"/>
    </source>
</evidence>
<dbReference type="Proteomes" id="UP000298652">
    <property type="component" value="Chromosome 5"/>
</dbReference>
<evidence type="ECO:0000256" key="1">
    <source>
        <dbReference type="SAM" id="SignalP"/>
    </source>
</evidence>
<sequence length="62" mass="7349">MDQSSILFIFLFIILLKESEPIIVQSFQNTFRYFEKKDIMNIGKLESMKLIRTSLTDISLLF</sequence>
<protein>
    <submittedName>
        <fullName evidence="2">Uncharacterized protein</fullName>
    </submittedName>
</protein>